<dbReference type="Proteomes" id="UP000503840">
    <property type="component" value="Unassembled WGS sequence"/>
</dbReference>
<gene>
    <name evidence="2" type="primary">hypC</name>
    <name evidence="2" type="ORF">DSM101010T_25350</name>
</gene>
<dbReference type="Gene3D" id="2.30.30.140">
    <property type="match status" value="1"/>
</dbReference>
<dbReference type="PANTHER" id="PTHR35177">
    <property type="entry name" value="HYDROGENASE MATURATION FACTOR HYBG"/>
    <property type="match status" value="1"/>
</dbReference>
<dbReference type="GO" id="GO:0005506">
    <property type="term" value="F:iron ion binding"/>
    <property type="evidence" value="ECO:0007669"/>
    <property type="project" value="TreeGrafter"/>
</dbReference>
<name>A0A7J0BKG7_9BACT</name>
<accession>A0A7J0BKG7</accession>
<dbReference type="PANTHER" id="PTHR35177:SF2">
    <property type="entry name" value="HYDROGENASE MATURATION FACTOR HYBG"/>
    <property type="match status" value="1"/>
</dbReference>
<dbReference type="PRINTS" id="PR00445">
    <property type="entry name" value="HUPFHYPC"/>
</dbReference>
<evidence type="ECO:0000313" key="3">
    <source>
        <dbReference type="Proteomes" id="UP000503840"/>
    </source>
</evidence>
<protein>
    <submittedName>
        <fullName evidence="2">Hydantoin utilization protein B</fullName>
    </submittedName>
</protein>
<keyword evidence="3" id="KW-1185">Reference proteome</keyword>
<organism evidence="2 3">
    <name type="scientific">Desulfovibrio subterraneus</name>
    <dbReference type="NCBI Taxonomy" id="2718620"/>
    <lineage>
        <taxon>Bacteria</taxon>
        <taxon>Pseudomonadati</taxon>
        <taxon>Thermodesulfobacteriota</taxon>
        <taxon>Desulfovibrionia</taxon>
        <taxon>Desulfovibrionales</taxon>
        <taxon>Desulfovibrionaceae</taxon>
        <taxon>Desulfovibrio</taxon>
    </lineage>
</organism>
<evidence type="ECO:0000313" key="2">
    <source>
        <dbReference type="EMBL" id="GFM34170.1"/>
    </source>
</evidence>
<dbReference type="InterPro" id="IPR001109">
    <property type="entry name" value="Hydrogenase_HupF/HypC"/>
</dbReference>
<dbReference type="GO" id="GO:0051604">
    <property type="term" value="P:protein maturation"/>
    <property type="evidence" value="ECO:0007669"/>
    <property type="project" value="TreeGrafter"/>
</dbReference>
<proteinExistence type="inferred from homology"/>
<dbReference type="RefSeq" id="WP_174405789.1">
    <property type="nucleotide sequence ID" value="NZ_BLVO01000013.1"/>
</dbReference>
<dbReference type="Pfam" id="PF01455">
    <property type="entry name" value="HupF_HypC"/>
    <property type="match status" value="1"/>
</dbReference>
<evidence type="ECO:0000256" key="1">
    <source>
        <dbReference type="ARBA" id="ARBA00006018"/>
    </source>
</evidence>
<dbReference type="NCBIfam" id="TIGR00074">
    <property type="entry name" value="hypC_hupF"/>
    <property type="match status" value="1"/>
</dbReference>
<comment type="similarity">
    <text evidence="1">Belongs to the HupF/HypC family.</text>
</comment>
<sequence length="83" mass="9259">MCLAIPAEVVELNNNDMARCRVGKSDTYVDVSTMLLESPAELGDYLIVHAGFALRKLDFQEAQETLRLLRQMANINEETPGAF</sequence>
<reference evidence="2 3" key="1">
    <citation type="submission" date="2020-05" db="EMBL/GenBank/DDBJ databases">
        <title>Draft genome sequence of Desulfovibrio sp. strain HN2T.</title>
        <authorList>
            <person name="Ueno A."/>
            <person name="Tamazawa S."/>
            <person name="Tamamura S."/>
            <person name="Murakami T."/>
            <person name="Kiyama T."/>
            <person name="Inomata H."/>
            <person name="Amano Y."/>
            <person name="Miyakawa K."/>
            <person name="Tamaki H."/>
            <person name="Naganuma T."/>
            <person name="Kaneko K."/>
        </authorList>
    </citation>
    <scope>NUCLEOTIDE SEQUENCE [LARGE SCALE GENOMIC DNA]</scope>
    <source>
        <strain evidence="2 3">HN2</strain>
    </source>
</reference>
<dbReference type="AlphaFoldDB" id="A0A7J0BKG7"/>
<dbReference type="SUPFAM" id="SSF159127">
    <property type="entry name" value="HupF/HypC-like"/>
    <property type="match status" value="1"/>
</dbReference>
<comment type="caution">
    <text evidence="2">The sequence shown here is derived from an EMBL/GenBank/DDBJ whole genome shotgun (WGS) entry which is preliminary data.</text>
</comment>
<dbReference type="GO" id="GO:1902670">
    <property type="term" value="F:carbon dioxide binding"/>
    <property type="evidence" value="ECO:0007669"/>
    <property type="project" value="TreeGrafter"/>
</dbReference>
<dbReference type="EMBL" id="BLVO01000013">
    <property type="protein sequence ID" value="GFM34170.1"/>
    <property type="molecule type" value="Genomic_DNA"/>
</dbReference>